<dbReference type="Proteomes" id="UP001560019">
    <property type="component" value="Unassembled WGS sequence"/>
</dbReference>
<comment type="subcellular location">
    <subcellularLocation>
        <location evidence="1">Cell membrane</location>
        <topology evidence="1">Multi-pass membrane protein</topology>
    </subcellularLocation>
</comment>
<organism evidence="8 9">
    <name type="scientific">Rhodovulum iodosum</name>
    <dbReference type="NCBI Taxonomy" id="68291"/>
    <lineage>
        <taxon>Bacteria</taxon>
        <taxon>Pseudomonadati</taxon>
        <taxon>Pseudomonadota</taxon>
        <taxon>Alphaproteobacteria</taxon>
        <taxon>Rhodobacterales</taxon>
        <taxon>Paracoccaceae</taxon>
        <taxon>Rhodovulum</taxon>
    </lineage>
</organism>
<dbReference type="Pfam" id="PF05425">
    <property type="entry name" value="CopD"/>
    <property type="match status" value="1"/>
</dbReference>
<keyword evidence="2" id="KW-1003">Cell membrane</keyword>
<dbReference type="EMBL" id="JBEHHI010000002">
    <property type="protein sequence ID" value="MEX5728641.1"/>
    <property type="molecule type" value="Genomic_DNA"/>
</dbReference>
<dbReference type="InterPro" id="IPR008457">
    <property type="entry name" value="Cu-R_CopD_dom"/>
</dbReference>
<evidence type="ECO:0000259" key="7">
    <source>
        <dbReference type="Pfam" id="PF05425"/>
    </source>
</evidence>
<dbReference type="PANTHER" id="PTHR34820">
    <property type="entry name" value="INNER MEMBRANE PROTEIN YEBZ"/>
    <property type="match status" value="1"/>
</dbReference>
<feature type="transmembrane region" description="Helical" evidence="6">
    <location>
        <begin position="98"/>
        <end position="117"/>
    </location>
</feature>
<evidence type="ECO:0000313" key="9">
    <source>
        <dbReference type="Proteomes" id="UP001560019"/>
    </source>
</evidence>
<keyword evidence="3 6" id="KW-0812">Transmembrane</keyword>
<feature type="transmembrane region" description="Helical" evidence="6">
    <location>
        <begin position="195"/>
        <end position="216"/>
    </location>
</feature>
<dbReference type="RefSeq" id="WP_125406737.1">
    <property type="nucleotide sequence ID" value="NZ_JBEHHI010000002.1"/>
</dbReference>
<evidence type="ECO:0000256" key="3">
    <source>
        <dbReference type="ARBA" id="ARBA00022692"/>
    </source>
</evidence>
<feature type="transmembrane region" description="Helical" evidence="6">
    <location>
        <begin position="228"/>
        <end position="248"/>
    </location>
</feature>
<name>A0ABV3XTH4_9RHOB</name>
<evidence type="ECO:0000256" key="2">
    <source>
        <dbReference type="ARBA" id="ARBA00022475"/>
    </source>
</evidence>
<proteinExistence type="predicted"/>
<evidence type="ECO:0000256" key="6">
    <source>
        <dbReference type="SAM" id="Phobius"/>
    </source>
</evidence>
<feature type="transmembrane region" description="Helical" evidence="6">
    <location>
        <begin position="149"/>
        <end position="170"/>
    </location>
</feature>
<feature type="transmembrane region" description="Helical" evidence="6">
    <location>
        <begin position="269"/>
        <end position="289"/>
    </location>
</feature>
<feature type="transmembrane region" description="Helical" evidence="6">
    <location>
        <begin position="124"/>
        <end position="143"/>
    </location>
</feature>
<keyword evidence="4 6" id="KW-1133">Transmembrane helix</keyword>
<feature type="transmembrane region" description="Helical" evidence="6">
    <location>
        <begin position="20"/>
        <end position="39"/>
    </location>
</feature>
<reference evidence="8 9" key="1">
    <citation type="submission" date="2024-06" db="EMBL/GenBank/DDBJ databases">
        <title>Genome of Rhodovulum iodosum, a marine photoferrotroph.</title>
        <authorList>
            <person name="Bianchini G."/>
            <person name="Nikeleit V."/>
            <person name="Kappler A."/>
            <person name="Bryce C."/>
            <person name="Sanchez-Baracaldo P."/>
        </authorList>
    </citation>
    <scope>NUCLEOTIDE SEQUENCE [LARGE SCALE GENOMIC DNA]</scope>
    <source>
        <strain evidence="8 9">UT/N1</strain>
    </source>
</reference>
<protein>
    <submittedName>
        <fullName evidence="8">Copper resistance protein D</fullName>
    </submittedName>
</protein>
<evidence type="ECO:0000256" key="1">
    <source>
        <dbReference type="ARBA" id="ARBA00004651"/>
    </source>
</evidence>
<sequence>MLAALASADAVTWISILVKTLAYAATLVAAGSVLVWLALRELSADGRASLLRMAVVAALAAAVLSVLRVPLRASFLMGGTFDGAVDPMMLGIVFDSPLGTSVTVRLIGLALILAIVLPLRGARWIALTGALMACASFALRGHALGEPRLLLGALVTAHIVGLAFWLGAFAPMSRAARTEAPPIAAALVHEFGTKALWVVSALVAAGAVTLVLLGAADPAALTTPYGQAFLVKLALFAGVLGLAALNKVRLTPALQSAATGAAQRLRRSIAAESVLILAILATTAALTTVTSLPSEQARVAPQQPKTVQAVAHASGDFPWLS</sequence>
<keyword evidence="5 6" id="KW-0472">Membrane</keyword>
<evidence type="ECO:0000313" key="8">
    <source>
        <dbReference type="EMBL" id="MEX5728641.1"/>
    </source>
</evidence>
<gene>
    <name evidence="8" type="ORF">Ga0609869_001994</name>
</gene>
<comment type="caution">
    <text evidence="8">The sequence shown here is derived from an EMBL/GenBank/DDBJ whole genome shotgun (WGS) entry which is preliminary data.</text>
</comment>
<feature type="domain" description="Copper resistance protein D" evidence="7">
    <location>
        <begin position="186"/>
        <end position="286"/>
    </location>
</feature>
<evidence type="ECO:0000256" key="4">
    <source>
        <dbReference type="ARBA" id="ARBA00022989"/>
    </source>
</evidence>
<evidence type="ECO:0000256" key="5">
    <source>
        <dbReference type="ARBA" id="ARBA00023136"/>
    </source>
</evidence>
<keyword evidence="9" id="KW-1185">Reference proteome</keyword>
<dbReference type="InterPro" id="IPR032694">
    <property type="entry name" value="CopC/D"/>
</dbReference>
<accession>A0ABV3XTH4</accession>
<dbReference type="PANTHER" id="PTHR34820:SF4">
    <property type="entry name" value="INNER MEMBRANE PROTEIN YEBZ"/>
    <property type="match status" value="1"/>
</dbReference>
<feature type="transmembrane region" description="Helical" evidence="6">
    <location>
        <begin position="51"/>
        <end position="71"/>
    </location>
</feature>